<dbReference type="PANTHER" id="PTHR34580:SF1">
    <property type="entry name" value="PROTEIN PAFC"/>
    <property type="match status" value="1"/>
</dbReference>
<dbReference type="InterPro" id="IPR057727">
    <property type="entry name" value="WCX_dom"/>
</dbReference>
<keyword evidence="4" id="KW-1185">Reference proteome</keyword>
<reference evidence="3" key="1">
    <citation type="submission" date="2021-07" db="EMBL/GenBank/DDBJ databases">
        <title>Complete genome sequence of Crassaminicella sp. 143-21, isolated from a deep-sea hydrothermal vent.</title>
        <authorList>
            <person name="Li X."/>
        </authorList>
    </citation>
    <scope>NUCLEOTIDE SEQUENCE</scope>
    <source>
        <strain evidence="3">143-21</strain>
    </source>
</reference>
<dbReference type="Pfam" id="PF25583">
    <property type="entry name" value="WCX"/>
    <property type="match status" value="1"/>
</dbReference>
<evidence type="ECO:0000259" key="1">
    <source>
        <dbReference type="Pfam" id="PF13280"/>
    </source>
</evidence>
<dbReference type="InterPro" id="IPR026881">
    <property type="entry name" value="WYL_dom"/>
</dbReference>
<dbReference type="InterPro" id="IPR051534">
    <property type="entry name" value="CBASS_pafABC_assoc_protein"/>
</dbReference>
<evidence type="ECO:0000259" key="2">
    <source>
        <dbReference type="Pfam" id="PF25583"/>
    </source>
</evidence>
<dbReference type="EMBL" id="CP078093">
    <property type="protein sequence ID" value="QXM05374.1"/>
    <property type="molecule type" value="Genomic_DNA"/>
</dbReference>
<dbReference type="Pfam" id="PF13280">
    <property type="entry name" value="WYL"/>
    <property type="match status" value="1"/>
</dbReference>
<dbReference type="RefSeq" id="WP_218282073.1">
    <property type="nucleotide sequence ID" value="NZ_CP078093.1"/>
</dbReference>
<evidence type="ECO:0000313" key="4">
    <source>
        <dbReference type="Proteomes" id="UP000886818"/>
    </source>
</evidence>
<dbReference type="PANTHER" id="PTHR34580">
    <property type="match status" value="1"/>
</dbReference>
<feature type="domain" description="WCX" evidence="2">
    <location>
        <begin position="242"/>
        <end position="317"/>
    </location>
</feature>
<protein>
    <submittedName>
        <fullName evidence="3">WYL domain-containing protein</fullName>
    </submittedName>
</protein>
<organism evidence="3 4">
    <name type="scientific">Crassaminicella indica</name>
    <dbReference type="NCBI Taxonomy" id="2855394"/>
    <lineage>
        <taxon>Bacteria</taxon>
        <taxon>Bacillati</taxon>
        <taxon>Bacillota</taxon>
        <taxon>Clostridia</taxon>
        <taxon>Eubacteriales</taxon>
        <taxon>Clostridiaceae</taxon>
        <taxon>Crassaminicella</taxon>
    </lineage>
</organism>
<gene>
    <name evidence="3" type="ORF">KVH43_08205</name>
</gene>
<dbReference type="PROSITE" id="PS52050">
    <property type="entry name" value="WYL"/>
    <property type="match status" value="1"/>
</dbReference>
<name>A0ABX8R8K4_9CLOT</name>
<proteinExistence type="predicted"/>
<feature type="domain" description="WYL" evidence="1">
    <location>
        <begin position="145"/>
        <end position="215"/>
    </location>
</feature>
<evidence type="ECO:0000313" key="3">
    <source>
        <dbReference type="EMBL" id="QXM05374.1"/>
    </source>
</evidence>
<dbReference type="Proteomes" id="UP000886818">
    <property type="component" value="Chromosome"/>
</dbReference>
<sequence>MSNTIIKNVVYALKIIEVLKFKGRQTMEGLADYLYINEDKVKRLIGALRKVPGIDIKGIKGPHGGYELILNTIWDEFFLDEKELEALVLAHKFIKKESGFYLRKEYEMALDKIRERSNMTLKCVEIERVSRNKDTKTIGDQEIENVRKIEKARDNCQKIKIKYFSVNSKTTSVRIIHPYNVYYYDTNGDFYLVGYCEKRKEKRDFKIKRIKNIEILEERFKSPVFDFSKYTKGCYGLHRGEVMHIKLKISYPFNVFVKEDPVVENQIIQELNDNEIIFEGDMSGEDEIITWILSMGKCAKVLEPVELREKVIQKIKESLKSYEE</sequence>
<accession>A0ABX8R8K4</accession>